<evidence type="ECO:0000256" key="3">
    <source>
        <dbReference type="PROSITE-ProRule" id="PRU00169"/>
    </source>
</evidence>
<gene>
    <name evidence="5" type="ORF">DSCA_55710</name>
</gene>
<dbReference type="InterPro" id="IPR001789">
    <property type="entry name" value="Sig_transdc_resp-reg_receiver"/>
</dbReference>
<name>A0A5K7YX21_9BACT</name>
<dbReference type="KEGG" id="dalk:DSCA_55710"/>
<dbReference type="InterPro" id="IPR050595">
    <property type="entry name" value="Bact_response_regulator"/>
</dbReference>
<sequence length="142" mass="15962">MKEKVLLVDDEVEFLEIMAERMRARDMDVTTSTSATEALSMIAAESYDAVIMDFMMPEMDGIEALKAIKEKRPEMQIILLTGHATVEKGVEAMKAGAMDFVEKPADLDALSEKIKKAHHKKAVIVQKQSQDKVIEMLRKFGM</sequence>
<dbReference type="Proteomes" id="UP000427906">
    <property type="component" value="Chromosome"/>
</dbReference>
<keyword evidence="1 3" id="KW-0597">Phosphoprotein</keyword>
<dbReference type="PANTHER" id="PTHR44591:SF14">
    <property type="entry name" value="PROTEIN PILG"/>
    <property type="match status" value="1"/>
</dbReference>
<dbReference type="PANTHER" id="PTHR44591">
    <property type="entry name" value="STRESS RESPONSE REGULATOR PROTEIN 1"/>
    <property type="match status" value="1"/>
</dbReference>
<feature type="domain" description="Response regulatory" evidence="4">
    <location>
        <begin position="4"/>
        <end position="118"/>
    </location>
</feature>
<evidence type="ECO:0000256" key="1">
    <source>
        <dbReference type="ARBA" id="ARBA00022553"/>
    </source>
</evidence>
<keyword evidence="2" id="KW-0902">Two-component regulatory system</keyword>
<evidence type="ECO:0000256" key="2">
    <source>
        <dbReference type="ARBA" id="ARBA00023012"/>
    </source>
</evidence>
<evidence type="ECO:0000313" key="5">
    <source>
        <dbReference type="EMBL" id="BBO71641.1"/>
    </source>
</evidence>
<organism evidence="5 6">
    <name type="scientific">Desulfosarcina alkanivorans</name>
    <dbReference type="NCBI Taxonomy" id="571177"/>
    <lineage>
        <taxon>Bacteria</taxon>
        <taxon>Pseudomonadati</taxon>
        <taxon>Thermodesulfobacteriota</taxon>
        <taxon>Desulfobacteria</taxon>
        <taxon>Desulfobacterales</taxon>
        <taxon>Desulfosarcinaceae</taxon>
        <taxon>Desulfosarcina</taxon>
    </lineage>
</organism>
<protein>
    <submittedName>
        <fullName evidence="5">Response regulator</fullName>
    </submittedName>
</protein>
<dbReference type="OrthoDB" id="9788090at2"/>
<dbReference type="AlphaFoldDB" id="A0A5K7YX21"/>
<keyword evidence="6" id="KW-1185">Reference proteome</keyword>
<dbReference type="PROSITE" id="PS50110">
    <property type="entry name" value="RESPONSE_REGULATORY"/>
    <property type="match status" value="1"/>
</dbReference>
<accession>A0A5K7YX21</accession>
<dbReference type="GO" id="GO:0000160">
    <property type="term" value="P:phosphorelay signal transduction system"/>
    <property type="evidence" value="ECO:0007669"/>
    <property type="project" value="UniProtKB-KW"/>
</dbReference>
<evidence type="ECO:0000313" key="6">
    <source>
        <dbReference type="Proteomes" id="UP000427906"/>
    </source>
</evidence>
<feature type="modified residue" description="4-aspartylphosphate" evidence="3">
    <location>
        <position position="53"/>
    </location>
</feature>
<dbReference type="RefSeq" id="WP_155319444.1">
    <property type="nucleotide sequence ID" value="NZ_AP021874.1"/>
</dbReference>
<dbReference type="Pfam" id="PF00072">
    <property type="entry name" value="Response_reg"/>
    <property type="match status" value="1"/>
</dbReference>
<proteinExistence type="predicted"/>
<evidence type="ECO:0000259" key="4">
    <source>
        <dbReference type="PROSITE" id="PS50110"/>
    </source>
</evidence>
<dbReference type="Gene3D" id="3.40.50.2300">
    <property type="match status" value="1"/>
</dbReference>
<reference evidence="5 6" key="1">
    <citation type="submission" date="2019-11" db="EMBL/GenBank/DDBJ databases">
        <title>Comparative genomics of hydrocarbon-degrading Desulfosarcina strains.</title>
        <authorList>
            <person name="Watanabe M."/>
            <person name="Kojima H."/>
            <person name="Fukui M."/>
        </authorList>
    </citation>
    <scope>NUCLEOTIDE SEQUENCE [LARGE SCALE GENOMIC DNA]</scope>
    <source>
        <strain evidence="5 6">PL12</strain>
    </source>
</reference>
<dbReference type="SUPFAM" id="SSF52172">
    <property type="entry name" value="CheY-like"/>
    <property type="match status" value="1"/>
</dbReference>
<dbReference type="InterPro" id="IPR011006">
    <property type="entry name" value="CheY-like_superfamily"/>
</dbReference>
<dbReference type="SMART" id="SM00448">
    <property type="entry name" value="REC"/>
    <property type="match status" value="1"/>
</dbReference>
<dbReference type="EMBL" id="AP021874">
    <property type="protein sequence ID" value="BBO71641.1"/>
    <property type="molecule type" value="Genomic_DNA"/>
</dbReference>